<dbReference type="KEGG" id="ppsr:I6J18_12080"/>
<dbReference type="RefSeq" id="WP_040373693.1">
    <property type="nucleotide sequence ID" value="NZ_CP068053.1"/>
</dbReference>
<gene>
    <name evidence="1" type="ORF">I6J18_12080</name>
</gene>
<sequence length="110" mass="13158">MKNNKTFLTVDEYLDLYLFAKNLGDIQWQNEIIAQLKNHNHKTDKTWEIQALWESFERVNNKILALYKELRNDSTISEAIGEKLWTLKQQRIEISREIRCLQEGNTFITN</sequence>
<protein>
    <submittedName>
        <fullName evidence="1">Uncharacterized protein</fullName>
    </submittedName>
</protein>
<proteinExistence type="predicted"/>
<dbReference type="AlphaFoldDB" id="A0A974NID9"/>
<evidence type="ECO:0000313" key="1">
    <source>
        <dbReference type="EMBL" id="QQS98505.1"/>
    </source>
</evidence>
<name>A0A974NID9_PERPY</name>
<keyword evidence="2" id="KW-1185">Reference proteome</keyword>
<reference evidence="1 2" key="1">
    <citation type="submission" date="2021-01" db="EMBL/GenBank/DDBJ databases">
        <title>FDA dAtabase for Regulatory Grade micrObial Sequences (FDA-ARGOS): Supporting development and validation of Infectious Disease Dx tests.</title>
        <authorList>
            <person name="Nelson B."/>
            <person name="Plummer A."/>
            <person name="Tallon L."/>
            <person name="Sadzewicz L."/>
            <person name="Zhao X."/>
            <person name="Boylan J."/>
            <person name="Ott S."/>
            <person name="Bowen H."/>
            <person name="Vavikolanu K."/>
            <person name="Mehta A."/>
            <person name="Aluvathingal J."/>
            <person name="Nadendla S."/>
            <person name="Myers T."/>
            <person name="Yan Y."/>
            <person name="Sichtig H."/>
        </authorList>
    </citation>
    <scope>NUCLEOTIDE SEQUENCE [LARGE SCALE GENOMIC DNA]</scope>
    <source>
        <strain evidence="1 2">FDAARGOS_1161</strain>
    </source>
</reference>
<organism evidence="1 2">
    <name type="scientific">Peribacillus psychrosaccharolyticus</name>
    <name type="common">Bacillus psychrosaccharolyticus</name>
    <dbReference type="NCBI Taxonomy" id="1407"/>
    <lineage>
        <taxon>Bacteria</taxon>
        <taxon>Bacillati</taxon>
        <taxon>Bacillota</taxon>
        <taxon>Bacilli</taxon>
        <taxon>Bacillales</taxon>
        <taxon>Bacillaceae</taxon>
        <taxon>Peribacillus</taxon>
    </lineage>
</organism>
<dbReference type="Proteomes" id="UP000595254">
    <property type="component" value="Chromosome"/>
</dbReference>
<accession>A0A974NID9</accession>
<evidence type="ECO:0000313" key="2">
    <source>
        <dbReference type="Proteomes" id="UP000595254"/>
    </source>
</evidence>
<dbReference type="EMBL" id="CP068053">
    <property type="protein sequence ID" value="QQS98505.1"/>
    <property type="molecule type" value="Genomic_DNA"/>
</dbReference>